<dbReference type="Gene3D" id="3.40.1350.10">
    <property type="match status" value="1"/>
</dbReference>
<dbReference type="InterPro" id="IPR025745">
    <property type="entry name" value="Mrr-like_N_dom"/>
</dbReference>
<evidence type="ECO:0000313" key="4">
    <source>
        <dbReference type="EMBL" id="TWW12081.1"/>
    </source>
</evidence>
<gene>
    <name evidence="4" type="ORF">LABALGLTS371_02920</name>
</gene>
<dbReference type="InterPro" id="IPR007560">
    <property type="entry name" value="Restrct_endonuc_IV_Mrr"/>
</dbReference>
<dbReference type="InterPro" id="IPR011335">
    <property type="entry name" value="Restrct_endonuc-II-like"/>
</dbReference>
<organism evidence="4 5">
    <name type="scientific">Dellaglioa algida</name>
    <dbReference type="NCBI Taxonomy" id="105612"/>
    <lineage>
        <taxon>Bacteria</taxon>
        <taxon>Bacillati</taxon>
        <taxon>Bacillota</taxon>
        <taxon>Bacilli</taxon>
        <taxon>Lactobacillales</taxon>
        <taxon>Lactobacillaceae</taxon>
        <taxon>Dellaglioa</taxon>
    </lineage>
</organism>
<name>A0A5C6MGL7_9LACO</name>
<dbReference type="Pfam" id="PF04471">
    <property type="entry name" value="Mrr_cat"/>
    <property type="match status" value="1"/>
</dbReference>
<dbReference type="EMBL" id="SRRQ01000001">
    <property type="protein sequence ID" value="TWW12081.1"/>
    <property type="molecule type" value="Genomic_DNA"/>
</dbReference>
<dbReference type="GO" id="GO:0015666">
    <property type="term" value="F:restriction endodeoxyribonuclease activity"/>
    <property type="evidence" value="ECO:0007669"/>
    <property type="project" value="TreeGrafter"/>
</dbReference>
<reference evidence="4 5" key="1">
    <citation type="submission" date="2019-04" db="EMBL/GenBank/DDBJ databases">
        <title>In vitro growth and metabolic characteristics of meat-borne Lactobacillus algidus strains.</title>
        <authorList>
            <person name="Sade E."/>
            <person name="Per J."/>
            <person name="Tytti H."/>
            <person name="Johanna B.K."/>
        </authorList>
    </citation>
    <scope>NUCLEOTIDE SEQUENCE [LARGE SCALE GENOMIC DNA]</scope>
    <source>
        <strain evidence="4 5">LTS37-1</strain>
    </source>
</reference>
<dbReference type="GO" id="GO:0009307">
    <property type="term" value="P:DNA restriction-modification system"/>
    <property type="evidence" value="ECO:0007669"/>
    <property type="project" value="InterPro"/>
</dbReference>
<keyword evidence="1" id="KW-0378">Hydrolase</keyword>
<comment type="caution">
    <text evidence="4">The sequence shown here is derived from an EMBL/GenBank/DDBJ whole genome shotgun (WGS) entry which is preliminary data.</text>
</comment>
<dbReference type="PANTHER" id="PTHR30015:SF7">
    <property type="entry name" value="TYPE IV METHYL-DIRECTED RESTRICTION ENZYME ECOKMRR"/>
    <property type="match status" value="1"/>
</dbReference>
<dbReference type="InterPro" id="IPR011856">
    <property type="entry name" value="tRNA_endonuc-like_dom_sf"/>
</dbReference>
<feature type="domain" description="Restriction system protein Mrr-like N-terminal" evidence="3">
    <location>
        <begin position="24"/>
        <end position="107"/>
    </location>
</feature>
<dbReference type="PANTHER" id="PTHR30015">
    <property type="entry name" value="MRR RESTRICTION SYSTEM PROTEIN"/>
    <property type="match status" value="1"/>
</dbReference>
<evidence type="ECO:0000259" key="2">
    <source>
        <dbReference type="Pfam" id="PF04471"/>
    </source>
</evidence>
<dbReference type="InterPro" id="IPR052906">
    <property type="entry name" value="Type_IV_Methyl-Rstrct_Enzyme"/>
</dbReference>
<dbReference type="AlphaFoldDB" id="A0A5C6MGL7"/>
<proteinExistence type="predicted"/>
<feature type="domain" description="Restriction endonuclease type IV Mrr" evidence="2">
    <location>
        <begin position="181"/>
        <end position="296"/>
    </location>
</feature>
<accession>A0A5C6MGL7</accession>
<sequence>MNVTSDYRKLKLCKHGLPTWDALLPITLAIVNNQSSPINRKILSNEVVDSLSLPDKLRYLKSKKNPAENIIDARMTWPISELALAGLLERPKRGAYQITPLGKQLLKKFGNQITAKMVHEQPKYLRHQEELAKKNNVNSPINVISNDIEDDVDSFQTINSLINQYNNKISLDLLDRIQDGTPYFFEKLVVNLLTTMGYKGSNGEAIVTQKSNDSGIDGIINQDALGTSTVYLQAKRYQIGNKVGRNELQAFVGALSGVGSDRGVFITTSDFSANAIEYGKNQHIVLINGLQLSDLMLQYKVGVNIKNKYITFDIDEDFFIDD</sequence>
<evidence type="ECO:0000259" key="3">
    <source>
        <dbReference type="Pfam" id="PF14338"/>
    </source>
</evidence>
<dbReference type="Pfam" id="PF14338">
    <property type="entry name" value="Mrr_N"/>
    <property type="match status" value="1"/>
</dbReference>
<evidence type="ECO:0000256" key="1">
    <source>
        <dbReference type="ARBA" id="ARBA00022801"/>
    </source>
</evidence>
<dbReference type="Proteomes" id="UP000321659">
    <property type="component" value="Unassembled WGS sequence"/>
</dbReference>
<keyword evidence="4" id="KW-0255">Endonuclease</keyword>
<keyword evidence="4" id="KW-0540">Nuclease</keyword>
<dbReference type="SUPFAM" id="SSF52980">
    <property type="entry name" value="Restriction endonuclease-like"/>
    <property type="match status" value="1"/>
</dbReference>
<dbReference type="GO" id="GO:0003677">
    <property type="term" value="F:DNA binding"/>
    <property type="evidence" value="ECO:0007669"/>
    <property type="project" value="InterPro"/>
</dbReference>
<evidence type="ECO:0000313" key="5">
    <source>
        <dbReference type="Proteomes" id="UP000321659"/>
    </source>
</evidence>
<protein>
    <submittedName>
        <fullName evidence="4">Restriction endonuclease</fullName>
    </submittedName>
</protein>
<dbReference type="RefSeq" id="WP_146302354.1">
    <property type="nucleotide sequence ID" value="NZ_JANXKU010000001.1"/>
</dbReference>